<dbReference type="AlphaFoldDB" id="A0A9Q3BKG4"/>
<comment type="caution">
    <text evidence="1">The sequence shown here is derived from an EMBL/GenBank/DDBJ whole genome shotgun (WGS) entry which is preliminary data.</text>
</comment>
<name>A0A9Q3BKG4_9BASI</name>
<keyword evidence="2" id="KW-1185">Reference proteome</keyword>
<evidence type="ECO:0000313" key="1">
    <source>
        <dbReference type="EMBL" id="MBW0466957.1"/>
    </source>
</evidence>
<gene>
    <name evidence="1" type="ORF">O181_006672</name>
</gene>
<sequence length="141" mass="15787">MANSVILSILRHGVAFWTYLLFTVIHGPRPQLWTPGHILHNWLPWPIFNTTNPQANTLVLALGGHLAFQGPLVPLTLSRAFGPPPLNRQTWVPNGRFGPFRPPTASTAMGPIPMWPKGEKGEDKYPQWQVGQLDPMFGQKH</sequence>
<reference evidence="1" key="1">
    <citation type="submission" date="2021-03" db="EMBL/GenBank/DDBJ databases">
        <title>Draft genome sequence of rust myrtle Austropuccinia psidii MF-1, a brazilian biotype.</title>
        <authorList>
            <person name="Quecine M.C."/>
            <person name="Pachon D.M.R."/>
            <person name="Bonatelli M.L."/>
            <person name="Correr F.H."/>
            <person name="Franceschini L.M."/>
            <person name="Leite T.F."/>
            <person name="Margarido G.R.A."/>
            <person name="Almeida C.A."/>
            <person name="Ferrarezi J.A."/>
            <person name="Labate C.A."/>
        </authorList>
    </citation>
    <scope>NUCLEOTIDE SEQUENCE</scope>
    <source>
        <strain evidence="1">MF-1</strain>
    </source>
</reference>
<dbReference type="EMBL" id="AVOT02001442">
    <property type="protein sequence ID" value="MBW0466957.1"/>
    <property type="molecule type" value="Genomic_DNA"/>
</dbReference>
<organism evidence="1 2">
    <name type="scientific">Austropuccinia psidii MF-1</name>
    <dbReference type="NCBI Taxonomy" id="1389203"/>
    <lineage>
        <taxon>Eukaryota</taxon>
        <taxon>Fungi</taxon>
        <taxon>Dikarya</taxon>
        <taxon>Basidiomycota</taxon>
        <taxon>Pucciniomycotina</taxon>
        <taxon>Pucciniomycetes</taxon>
        <taxon>Pucciniales</taxon>
        <taxon>Sphaerophragmiaceae</taxon>
        <taxon>Austropuccinia</taxon>
    </lineage>
</organism>
<protein>
    <submittedName>
        <fullName evidence="1">Uncharacterized protein</fullName>
    </submittedName>
</protein>
<dbReference type="Proteomes" id="UP000765509">
    <property type="component" value="Unassembled WGS sequence"/>
</dbReference>
<proteinExistence type="predicted"/>
<evidence type="ECO:0000313" key="2">
    <source>
        <dbReference type="Proteomes" id="UP000765509"/>
    </source>
</evidence>
<accession>A0A9Q3BKG4</accession>